<dbReference type="EMBL" id="JACJPW010000039">
    <property type="protein sequence ID" value="MBD2182585.1"/>
    <property type="molecule type" value="Genomic_DNA"/>
</dbReference>
<evidence type="ECO:0000313" key="3">
    <source>
        <dbReference type="EMBL" id="MBD2182585.1"/>
    </source>
</evidence>
<dbReference type="InterPro" id="IPR002716">
    <property type="entry name" value="PIN_dom"/>
</dbReference>
<protein>
    <submittedName>
        <fullName evidence="3">Type II toxin-antitoxin system VapC family toxin</fullName>
    </submittedName>
</protein>
<dbReference type="CDD" id="cd09873">
    <property type="entry name" value="PIN_Pae0151-like"/>
    <property type="match status" value="1"/>
</dbReference>
<evidence type="ECO:0000259" key="2">
    <source>
        <dbReference type="Pfam" id="PF01850"/>
    </source>
</evidence>
<dbReference type="InterPro" id="IPR051619">
    <property type="entry name" value="TypeII_TA_RNase_PINc/VapC"/>
</dbReference>
<reference evidence="3" key="2">
    <citation type="submission" date="2020-08" db="EMBL/GenBank/DDBJ databases">
        <authorList>
            <person name="Chen M."/>
            <person name="Teng W."/>
            <person name="Zhao L."/>
            <person name="Hu C."/>
            <person name="Zhou Y."/>
            <person name="Han B."/>
            <person name="Song L."/>
            <person name="Shu W."/>
        </authorList>
    </citation>
    <scope>NUCLEOTIDE SEQUENCE</scope>
    <source>
        <strain evidence="3">FACHB-1375</strain>
    </source>
</reference>
<accession>A0A926ZH26</accession>
<evidence type="ECO:0000256" key="1">
    <source>
        <dbReference type="ARBA" id="ARBA00022842"/>
    </source>
</evidence>
<keyword evidence="1" id="KW-0460">Magnesium</keyword>
<organism evidence="3 4">
    <name type="scientific">Aerosakkonema funiforme FACHB-1375</name>
    <dbReference type="NCBI Taxonomy" id="2949571"/>
    <lineage>
        <taxon>Bacteria</taxon>
        <taxon>Bacillati</taxon>
        <taxon>Cyanobacteriota</taxon>
        <taxon>Cyanophyceae</taxon>
        <taxon>Oscillatoriophycideae</taxon>
        <taxon>Aerosakkonematales</taxon>
        <taxon>Aerosakkonemataceae</taxon>
        <taxon>Aerosakkonema</taxon>
    </lineage>
</organism>
<dbReference type="PANTHER" id="PTHR35901">
    <property type="entry name" value="RIBONUCLEASE VAPC3"/>
    <property type="match status" value="1"/>
</dbReference>
<dbReference type="PANTHER" id="PTHR35901:SF1">
    <property type="entry name" value="EXONUCLEASE VAPC9"/>
    <property type="match status" value="1"/>
</dbReference>
<gene>
    <name evidence="3" type="ORF">H6G03_16015</name>
</gene>
<proteinExistence type="predicted"/>
<dbReference type="Pfam" id="PF01850">
    <property type="entry name" value="PIN"/>
    <property type="match status" value="1"/>
</dbReference>
<keyword evidence="4" id="KW-1185">Reference proteome</keyword>
<dbReference type="InterPro" id="IPR044153">
    <property type="entry name" value="PIN_Pae0151-like"/>
</dbReference>
<feature type="domain" description="PIN" evidence="2">
    <location>
        <begin position="4"/>
        <end position="129"/>
    </location>
</feature>
<dbReference type="RefSeq" id="WP_190465447.1">
    <property type="nucleotide sequence ID" value="NZ_JACJPW010000039.1"/>
</dbReference>
<dbReference type="Proteomes" id="UP000641646">
    <property type="component" value="Unassembled WGS sequence"/>
</dbReference>
<dbReference type="InterPro" id="IPR029060">
    <property type="entry name" value="PIN-like_dom_sf"/>
</dbReference>
<dbReference type="Gene3D" id="3.40.50.1010">
    <property type="entry name" value="5'-nuclease"/>
    <property type="match status" value="1"/>
</dbReference>
<evidence type="ECO:0000313" key="4">
    <source>
        <dbReference type="Proteomes" id="UP000641646"/>
    </source>
</evidence>
<name>A0A926ZH26_9CYAN</name>
<dbReference type="AlphaFoldDB" id="A0A926ZH26"/>
<dbReference type="SUPFAM" id="SSF88723">
    <property type="entry name" value="PIN domain-like"/>
    <property type="match status" value="1"/>
</dbReference>
<sequence length="145" mass="15822">MKVVPDSNLVVAQIIPLPYSQVAIRKIQQWQEQKAELVVPTLWSYEVVSTLRKAVASGVISSEMATDALEAVLSIEILQIPPSQSLHQRALDWAARLNQIVAYDAAYVALAESEGAEFWTADQRLANAAVQAGASWVHHISESSA</sequence>
<reference evidence="3" key="1">
    <citation type="journal article" date="2015" name="ISME J.">
        <title>Draft Genome Sequence of Streptomyces incarnatus NRRL8089, which Produces the Nucleoside Antibiotic Sinefungin.</title>
        <authorList>
            <person name="Oshima K."/>
            <person name="Hattori M."/>
            <person name="Shimizu H."/>
            <person name="Fukuda K."/>
            <person name="Nemoto M."/>
            <person name="Inagaki K."/>
            <person name="Tamura T."/>
        </authorList>
    </citation>
    <scope>NUCLEOTIDE SEQUENCE</scope>
    <source>
        <strain evidence="3">FACHB-1375</strain>
    </source>
</reference>
<comment type="caution">
    <text evidence="3">The sequence shown here is derived from an EMBL/GenBank/DDBJ whole genome shotgun (WGS) entry which is preliminary data.</text>
</comment>